<name>A0A1G8VM18_9GAMM</name>
<evidence type="ECO:0000259" key="3">
    <source>
        <dbReference type="Pfam" id="PF16448"/>
    </source>
</evidence>
<evidence type="ECO:0000256" key="2">
    <source>
        <dbReference type="SAM" id="Phobius"/>
    </source>
</evidence>
<feature type="compositionally biased region" description="Basic and acidic residues" evidence="1">
    <location>
        <begin position="214"/>
        <end position="233"/>
    </location>
</feature>
<feature type="transmembrane region" description="Helical" evidence="2">
    <location>
        <begin position="12"/>
        <end position="32"/>
    </location>
</feature>
<gene>
    <name evidence="4" type="ORF">SAMN05216212_0630</name>
</gene>
<evidence type="ECO:0000313" key="5">
    <source>
        <dbReference type="Proteomes" id="UP000199305"/>
    </source>
</evidence>
<dbReference type="InterPro" id="IPR032244">
    <property type="entry name" value="LapD_MoxY_N"/>
</dbReference>
<evidence type="ECO:0000313" key="4">
    <source>
        <dbReference type="EMBL" id="SDJ66987.1"/>
    </source>
</evidence>
<keyword evidence="2" id="KW-0812">Transmembrane</keyword>
<feature type="domain" description="LapD/MoxY periplasmic" evidence="3">
    <location>
        <begin position="29"/>
        <end position="154"/>
    </location>
</feature>
<keyword evidence="5" id="KW-1185">Reference proteome</keyword>
<protein>
    <submittedName>
        <fullName evidence="4">LapD/MoxY domain-containing protein</fullName>
    </submittedName>
</protein>
<keyword evidence="2" id="KW-1133">Transmembrane helix</keyword>
<dbReference type="Gene3D" id="6.20.270.20">
    <property type="entry name" value="LapD/MoxY periplasmic domain"/>
    <property type="match status" value="1"/>
</dbReference>
<accession>A0A1G8VM18</accession>
<dbReference type="InterPro" id="IPR042461">
    <property type="entry name" value="LapD_MoxY_peri_C"/>
</dbReference>
<dbReference type="Pfam" id="PF16448">
    <property type="entry name" value="LapD_MoxY_N"/>
    <property type="match status" value="1"/>
</dbReference>
<keyword evidence="2" id="KW-0472">Membrane</keyword>
<dbReference type="OrthoDB" id="5894408at2"/>
<dbReference type="EMBL" id="FNFH01000001">
    <property type="protein sequence ID" value="SDJ66987.1"/>
    <property type="molecule type" value="Genomic_DNA"/>
</dbReference>
<evidence type="ECO:0000256" key="1">
    <source>
        <dbReference type="SAM" id="MobiDB-lite"/>
    </source>
</evidence>
<feature type="transmembrane region" description="Helical" evidence="2">
    <location>
        <begin position="160"/>
        <end position="179"/>
    </location>
</feature>
<dbReference type="RefSeq" id="WP_091507955.1">
    <property type="nucleotide sequence ID" value="NZ_FNFH01000001.1"/>
</dbReference>
<dbReference type="STRING" id="658219.SAMN05216212_0630"/>
<organism evidence="4 5">
    <name type="scientific">Microbulbifer yueqingensis</name>
    <dbReference type="NCBI Taxonomy" id="658219"/>
    <lineage>
        <taxon>Bacteria</taxon>
        <taxon>Pseudomonadati</taxon>
        <taxon>Pseudomonadota</taxon>
        <taxon>Gammaproteobacteria</taxon>
        <taxon>Cellvibrionales</taxon>
        <taxon>Microbulbiferaceae</taxon>
        <taxon>Microbulbifer</taxon>
    </lineage>
</organism>
<reference evidence="5" key="1">
    <citation type="submission" date="2016-10" db="EMBL/GenBank/DDBJ databases">
        <authorList>
            <person name="Varghese N."/>
            <person name="Submissions S."/>
        </authorList>
    </citation>
    <scope>NUCLEOTIDE SEQUENCE [LARGE SCALE GENOMIC DNA]</scope>
    <source>
        <strain evidence="5">CGMCC 1.10658</strain>
    </source>
</reference>
<sequence length="233" mass="25321">MTSGRLRLFGGPAGRVTLVMTALVAACLWFVLDSSRQHLQGRALAAAQDSAATLTLALQPVLAEDNLLGAETLITAMMQTGNFGGIALYSADGEILLEQSRREVQFGINGIPGWFRQLFPLEPPVAQAQVSRGWELADTLRVTADTTPAYRQLWQLARSILGLGLVALVLVYALLWQWAHRARRQVAALAGQPGRAAPPSQEPLVYPASGSFTPKDRKPQRGKEKREITEPVD</sequence>
<dbReference type="Gene3D" id="3.30.110.200">
    <property type="match status" value="1"/>
</dbReference>
<dbReference type="Proteomes" id="UP000199305">
    <property type="component" value="Unassembled WGS sequence"/>
</dbReference>
<feature type="region of interest" description="Disordered" evidence="1">
    <location>
        <begin position="192"/>
        <end position="233"/>
    </location>
</feature>
<proteinExistence type="predicted"/>
<dbReference type="AlphaFoldDB" id="A0A1G8VM18"/>
<dbReference type="PROSITE" id="PS51257">
    <property type="entry name" value="PROKAR_LIPOPROTEIN"/>
    <property type="match status" value="1"/>
</dbReference>